<proteinExistence type="inferred from homology"/>
<evidence type="ECO:0000256" key="8">
    <source>
        <dbReference type="SAM" id="Phobius"/>
    </source>
</evidence>
<dbReference type="SUPFAM" id="SSF54211">
    <property type="entry name" value="Ribosomal protein S5 domain 2-like"/>
    <property type="match status" value="1"/>
</dbReference>
<dbReference type="Proteomes" id="UP000472270">
    <property type="component" value="Unassembled WGS sequence"/>
</dbReference>
<dbReference type="GO" id="GO:0034476">
    <property type="term" value="P:U5 snRNA 3'-end processing"/>
    <property type="evidence" value="ECO:0007669"/>
    <property type="project" value="TreeGrafter"/>
</dbReference>
<dbReference type="GO" id="GO:0000467">
    <property type="term" value="P:exonucleolytic trimming to generate mature 3'-end of 5.8S rRNA from tricistronic rRNA transcript (SSU-rRNA, 5.8S rRNA, LSU-rRNA)"/>
    <property type="evidence" value="ECO:0007669"/>
    <property type="project" value="TreeGrafter"/>
</dbReference>
<protein>
    <recommendedName>
        <fullName evidence="7">Ribosomal RNA-processing protein 42</fullName>
    </recommendedName>
</protein>
<keyword evidence="6" id="KW-0271">Exosome</keyword>
<evidence type="ECO:0000313" key="9">
    <source>
        <dbReference type="Ensembl" id="ENSSRHP00000040272.1"/>
    </source>
</evidence>
<dbReference type="PANTHER" id="PTHR11097">
    <property type="entry name" value="EXOSOME COMPLEX EXONUCLEASE RIBOSOMAL RNA PROCESSING PROTEIN"/>
    <property type="match status" value="1"/>
</dbReference>
<evidence type="ECO:0000256" key="6">
    <source>
        <dbReference type="ARBA" id="ARBA00022835"/>
    </source>
</evidence>
<accession>A0A673IN57</accession>
<keyword evidence="8" id="KW-1133">Transmembrane helix</keyword>
<dbReference type="GO" id="GO:0034473">
    <property type="term" value="P:U1 snRNA 3'-end processing"/>
    <property type="evidence" value="ECO:0007669"/>
    <property type="project" value="TreeGrafter"/>
</dbReference>
<dbReference type="GO" id="GO:0034475">
    <property type="term" value="P:U4 snRNA 3'-end processing"/>
    <property type="evidence" value="ECO:0007669"/>
    <property type="project" value="TreeGrafter"/>
</dbReference>
<evidence type="ECO:0000256" key="7">
    <source>
        <dbReference type="ARBA" id="ARBA00042523"/>
    </source>
</evidence>
<name>A0A673IN57_9TELE</name>
<keyword evidence="10" id="KW-1185">Reference proteome</keyword>
<dbReference type="GO" id="GO:0071028">
    <property type="term" value="P:nuclear mRNA surveillance"/>
    <property type="evidence" value="ECO:0007669"/>
    <property type="project" value="TreeGrafter"/>
</dbReference>
<dbReference type="GO" id="GO:0000176">
    <property type="term" value="C:nuclear exosome (RNase complex)"/>
    <property type="evidence" value="ECO:0007669"/>
    <property type="project" value="TreeGrafter"/>
</dbReference>
<dbReference type="AlphaFoldDB" id="A0A673IN57"/>
<feature type="transmembrane region" description="Helical" evidence="8">
    <location>
        <begin position="107"/>
        <end position="128"/>
    </location>
</feature>
<dbReference type="Gene3D" id="3.30.230.70">
    <property type="entry name" value="GHMP Kinase, N-terminal domain"/>
    <property type="match status" value="1"/>
</dbReference>
<dbReference type="Ensembl" id="ENSSRHT00000041426.1">
    <property type="protein sequence ID" value="ENSSRHP00000040272.1"/>
    <property type="gene ID" value="ENSSRHG00000020490.1"/>
</dbReference>
<dbReference type="GO" id="GO:0005730">
    <property type="term" value="C:nucleolus"/>
    <property type="evidence" value="ECO:0007669"/>
    <property type="project" value="UniProtKB-SubCell"/>
</dbReference>
<dbReference type="GO" id="GO:0035925">
    <property type="term" value="F:mRNA 3'-UTR AU-rich region binding"/>
    <property type="evidence" value="ECO:0007669"/>
    <property type="project" value="TreeGrafter"/>
</dbReference>
<dbReference type="GO" id="GO:0016075">
    <property type="term" value="P:rRNA catabolic process"/>
    <property type="evidence" value="ECO:0007669"/>
    <property type="project" value="TreeGrafter"/>
</dbReference>
<evidence type="ECO:0000313" key="10">
    <source>
        <dbReference type="Proteomes" id="UP000472270"/>
    </source>
</evidence>
<evidence type="ECO:0000256" key="1">
    <source>
        <dbReference type="ARBA" id="ARBA00004496"/>
    </source>
</evidence>
<dbReference type="PANTHER" id="PTHR11097:SF8">
    <property type="entry name" value="EXOSOME COMPLEX COMPONENT RRP42"/>
    <property type="match status" value="1"/>
</dbReference>
<reference evidence="9" key="2">
    <citation type="submission" date="2025-09" db="UniProtKB">
        <authorList>
            <consortium name="Ensembl"/>
        </authorList>
    </citation>
    <scope>IDENTIFICATION</scope>
</reference>
<keyword evidence="4" id="KW-0963">Cytoplasm</keyword>
<comment type="similarity">
    <text evidence="3">Belongs to the RNase PH family.</text>
</comment>
<reference evidence="9" key="1">
    <citation type="submission" date="2025-08" db="UniProtKB">
        <authorList>
            <consortium name="Ensembl"/>
        </authorList>
    </citation>
    <scope>IDENTIFICATION</scope>
</reference>
<keyword evidence="8" id="KW-0472">Membrane</keyword>
<dbReference type="GO" id="GO:0071035">
    <property type="term" value="P:nuclear polyadenylation-dependent rRNA catabolic process"/>
    <property type="evidence" value="ECO:0007669"/>
    <property type="project" value="TreeGrafter"/>
</dbReference>
<keyword evidence="5" id="KW-0698">rRNA processing</keyword>
<sequence>MAAVQVSEAEKVYIMHGVRDDLRLDGRGCEDYRHMEIETDVVLVCGNVLVGVKAEIGKPKAMVPDEGYLEFFVDCLKTKEIYFIKVKNNRHSVDLRSLCICPGENCWVLYVDVLLLQFYIFHLIFYFISALLPLCMKCAIPINLPCLAGKRVGKALHVPLMELLQKEESLGKKQQKVGFLG</sequence>
<evidence type="ECO:0000256" key="4">
    <source>
        <dbReference type="ARBA" id="ARBA00022490"/>
    </source>
</evidence>
<dbReference type="InterPro" id="IPR050590">
    <property type="entry name" value="Exosome_comp_Rrp42_subfam"/>
</dbReference>
<keyword evidence="8" id="KW-0812">Transmembrane</keyword>
<dbReference type="GO" id="GO:0071038">
    <property type="term" value="P:TRAMP-dependent tRNA surveillance pathway"/>
    <property type="evidence" value="ECO:0007669"/>
    <property type="project" value="TreeGrafter"/>
</dbReference>
<evidence type="ECO:0000256" key="3">
    <source>
        <dbReference type="ARBA" id="ARBA00006678"/>
    </source>
</evidence>
<dbReference type="InterPro" id="IPR027408">
    <property type="entry name" value="PNPase/RNase_PH_dom_sf"/>
</dbReference>
<organism evidence="9 10">
    <name type="scientific">Sinocyclocheilus rhinocerous</name>
    <dbReference type="NCBI Taxonomy" id="307959"/>
    <lineage>
        <taxon>Eukaryota</taxon>
        <taxon>Metazoa</taxon>
        <taxon>Chordata</taxon>
        <taxon>Craniata</taxon>
        <taxon>Vertebrata</taxon>
        <taxon>Euteleostomi</taxon>
        <taxon>Actinopterygii</taxon>
        <taxon>Neopterygii</taxon>
        <taxon>Teleostei</taxon>
        <taxon>Ostariophysi</taxon>
        <taxon>Cypriniformes</taxon>
        <taxon>Cyprinidae</taxon>
        <taxon>Cyprininae</taxon>
        <taxon>Sinocyclocheilus</taxon>
    </lineage>
</organism>
<dbReference type="InterPro" id="IPR020568">
    <property type="entry name" value="Ribosomal_Su5_D2-typ_SF"/>
</dbReference>
<evidence type="ECO:0000256" key="5">
    <source>
        <dbReference type="ARBA" id="ARBA00022552"/>
    </source>
</evidence>
<evidence type="ECO:0000256" key="2">
    <source>
        <dbReference type="ARBA" id="ARBA00004604"/>
    </source>
</evidence>
<dbReference type="GO" id="GO:0000177">
    <property type="term" value="C:cytoplasmic exosome (RNase complex)"/>
    <property type="evidence" value="ECO:0007669"/>
    <property type="project" value="TreeGrafter"/>
</dbReference>
<comment type="subcellular location">
    <subcellularLocation>
        <location evidence="1">Cytoplasm</location>
    </subcellularLocation>
    <subcellularLocation>
        <location evidence="2">Nucleus</location>
        <location evidence="2">Nucleolus</location>
    </subcellularLocation>
</comment>